<dbReference type="InParanoid" id="T1F2P0"/>
<gene>
    <name evidence="3" type="primary">20203089</name>
    <name evidence="2" type="ORF">HELRODRAFT_170122</name>
</gene>
<feature type="region of interest" description="Disordered" evidence="1">
    <location>
        <begin position="1"/>
        <end position="78"/>
    </location>
</feature>
<reference evidence="4" key="1">
    <citation type="submission" date="2012-12" db="EMBL/GenBank/DDBJ databases">
        <authorList>
            <person name="Hellsten U."/>
            <person name="Grimwood J."/>
            <person name="Chapman J.A."/>
            <person name="Shapiro H."/>
            <person name="Aerts A."/>
            <person name="Otillar R.P."/>
            <person name="Terry A.Y."/>
            <person name="Boore J.L."/>
            <person name="Simakov O."/>
            <person name="Marletaz F."/>
            <person name="Cho S.-J."/>
            <person name="Edsinger-Gonzales E."/>
            <person name="Havlak P."/>
            <person name="Kuo D.-H."/>
            <person name="Larsson T."/>
            <person name="Lv J."/>
            <person name="Arendt D."/>
            <person name="Savage R."/>
            <person name="Osoegawa K."/>
            <person name="de Jong P."/>
            <person name="Lindberg D.R."/>
            <person name="Seaver E.C."/>
            <person name="Weisblat D.A."/>
            <person name="Putnam N.H."/>
            <person name="Grigoriev I.V."/>
            <person name="Rokhsar D.S."/>
        </authorList>
    </citation>
    <scope>NUCLEOTIDE SEQUENCE</scope>
</reference>
<proteinExistence type="predicted"/>
<dbReference type="AlphaFoldDB" id="T1F2P0"/>
<evidence type="ECO:0000313" key="2">
    <source>
        <dbReference type="EMBL" id="ESO07576.1"/>
    </source>
</evidence>
<reference evidence="3" key="3">
    <citation type="submission" date="2015-06" db="UniProtKB">
        <authorList>
            <consortium name="EnsemblMetazoa"/>
        </authorList>
    </citation>
    <scope>IDENTIFICATION</scope>
</reference>
<accession>T1F2P0</accession>
<feature type="compositionally biased region" description="Polar residues" evidence="1">
    <location>
        <begin position="64"/>
        <end position="78"/>
    </location>
</feature>
<sequence length="271" mass="30867">MILHLFPKKNNLNCHRPQQQQQSQQQHHLQQLYHQEQQQLHQQKLHQQQKDQSQKQQLSHHQITLDTTSAGKSSLSGTFRDSTALHKSQHIQISTHGLITPHPPTLSQPTKSSENNQIIEKNEKDVAQFSNRPIIITGSKKFSLLHFLTATWLLLLLNVETCVASGRFQLKLMSYYNPRNELANGTCCPRPSSTMCSSCKPCGICAMPLHGGTLAEQLLSFYSADFQRVPHIVLENYLTISYAVPYLTRDTLQITSVHARYLAKLPNQMQI</sequence>
<reference evidence="2 4" key="2">
    <citation type="journal article" date="2013" name="Nature">
        <title>Insights into bilaterian evolution from three spiralian genomes.</title>
        <authorList>
            <person name="Simakov O."/>
            <person name="Marletaz F."/>
            <person name="Cho S.J."/>
            <person name="Edsinger-Gonzales E."/>
            <person name="Havlak P."/>
            <person name="Hellsten U."/>
            <person name="Kuo D.H."/>
            <person name="Larsson T."/>
            <person name="Lv J."/>
            <person name="Arendt D."/>
            <person name="Savage R."/>
            <person name="Osoegawa K."/>
            <person name="de Jong P."/>
            <person name="Grimwood J."/>
            <person name="Chapman J.A."/>
            <person name="Shapiro H."/>
            <person name="Aerts A."/>
            <person name="Otillar R.P."/>
            <person name="Terry A.Y."/>
            <person name="Boore J.L."/>
            <person name="Grigoriev I.V."/>
            <person name="Lindberg D.R."/>
            <person name="Seaver E.C."/>
            <person name="Weisblat D.A."/>
            <person name="Putnam N.H."/>
            <person name="Rokhsar D.S."/>
        </authorList>
    </citation>
    <scope>NUCLEOTIDE SEQUENCE</scope>
</reference>
<dbReference type="Gene3D" id="2.60.40.3510">
    <property type="match status" value="1"/>
</dbReference>
<dbReference type="EnsemblMetazoa" id="HelroT170122">
    <property type="protein sequence ID" value="HelroP170122"/>
    <property type="gene ID" value="HelroG170122"/>
</dbReference>
<evidence type="ECO:0000313" key="3">
    <source>
        <dbReference type="EnsemblMetazoa" id="HelroP170122"/>
    </source>
</evidence>
<dbReference type="EMBL" id="KB096183">
    <property type="protein sequence ID" value="ESO07576.1"/>
    <property type="molecule type" value="Genomic_DNA"/>
</dbReference>
<name>T1F2P0_HELRO</name>
<evidence type="ECO:0000256" key="1">
    <source>
        <dbReference type="SAM" id="MobiDB-lite"/>
    </source>
</evidence>
<feature type="compositionally biased region" description="Low complexity" evidence="1">
    <location>
        <begin position="18"/>
        <end position="47"/>
    </location>
</feature>
<dbReference type="CTD" id="20203089"/>
<protein>
    <submittedName>
        <fullName evidence="2 3">Uncharacterized protein</fullName>
    </submittedName>
</protein>
<dbReference type="RefSeq" id="XP_009014187.1">
    <property type="nucleotide sequence ID" value="XM_009015939.1"/>
</dbReference>
<dbReference type="HOGENOM" id="CLU_1027714_0_0_1"/>
<evidence type="ECO:0000313" key="4">
    <source>
        <dbReference type="Proteomes" id="UP000015101"/>
    </source>
</evidence>
<dbReference type="Proteomes" id="UP000015101">
    <property type="component" value="Unassembled WGS sequence"/>
</dbReference>
<dbReference type="KEGG" id="hro:HELRODRAFT_170122"/>
<keyword evidence="4" id="KW-1185">Reference proteome</keyword>
<dbReference type="GeneID" id="20203089"/>
<feature type="region of interest" description="Disordered" evidence="1">
    <location>
        <begin position="96"/>
        <end position="115"/>
    </location>
</feature>
<organism evidence="3 4">
    <name type="scientific">Helobdella robusta</name>
    <name type="common">Californian leech</name>
    <dbReference type="NCBI Taxonomy" id="6412"/>
    <lineage>
        <taxon>Eukaryota</taxon>
        <taxon>Metazoa</taxon>
        <taxon>Spiralia</taxon>
        <taxon>Lophotrochozoa</taxon>
        <taxon>Annelida</taxon>
        <taxon>Clitellata</taxon>
        <taxon>Hirudinea</taxon>
        <taxon>Rhynchobdellida</taxon>
        <taxon>Glossiphoniidae</taxon>
        <taxon>Helobdella</taxon>
    </lineage>
</organism>
<dbReference type="EMBL" id="AMQM01003475">
    <property type="status" value="NOT_ANNOTATED_CDS"/>
    <property type="molecule type" value="Genomic_DNA"/>
</dbReference>